<sequence length="97" mass="10254">LNAGTVDTGSTGDKEITISQLLPRGYYFLAIRCTGSPTLKCLDASKPIKPPVAGYDTTMGFEVGELIMTVIAAYADPAPAPTANDPISYATIMLREN</sequence>
<feature type="non-terminal residue" evidence="1">
    <location>
        <position position="1"/>
    </location>
</feature>
<evidence type="ECO:0000313" key="1">
    <source>
        <dbReference type="EMBL" id="GAI97935.1"/>
    </source>
</evidence>
<name>X1UDH5_9ZZZZ</name>
<organism evidence="1">
    <name type="scientific">marine sediment metagenome</name>
    <dbReference type="NCBI Taxonomy" id="412755"/>
    <lineage>
        <taxon>unclassified sequences</taxon>
        <taxon>metagenomes</taxon>
        <taxon>ecological metagenomes</taxon>
    </lineage>
</organism>
<reference evidence="1" key="1">
    <citation type="journal article" date="2014" name="Front. Microbiol.">
        <title>High frequency of phylogenetically diverse reductive dehalogenase-homologous genes in deep subseafloor sedimentary metagenomes.</title>
        <authorList>
            <person name="Kawai M."/>
            <person name="Futagami T."/>
            <person name="Toyoda A."/>
            <person name="Takaki Y."/>
            <person name="Nishi S."/>
            <person name="Hori S."/>
            <person name="Arai W."/>
            <person name="Tsubouchi T."/>
            <person name="Morono Y."/>
            <person name="Uchiyama I."/>
            <person name="Ito T."/>
            <person name="Fujiyama A."/>
            <person name="Inagaki F."/>
            <person name="Takami H."/>
        </authorList>
    </citation>
    <scope>NUCLEOTIDE SEQUENCE</scope>
    <source>
        <strain evidence="1">Expedition CK06-06</strain>
    </source>
</reference>
<proteinExistence type="predicted"/>
<dbReference type="EMBL" id="BARW01023634">
    <property type="protein sequence ID" value="GAI97935.1"/>
    <property type="molecule type" value="Genomic_DNA"/>
</dbReference>
<dbReference type="AlphaFoldDB" id="X1UDH5"/>
<gene>
    <name evidence="1" type="ORF">S12H4_39147</name>
</gene>
<protein>
    <submittedName>
        <fullName evidence="1">Uncharacterized protein</fullName>
    </submittedName>
</protein>
<accession>X1UDH5</accession>
<comment type="caution">
    <text evidence="1">The sequence shown here is derived from an EMBL/GenBank/DDBJ whole genome shotgun (WGS) entry which is preliminary data.</text>
</comment>